<feature type="transmembrane region" description="Helical" evidence="1">
    <location>
        <begin position="10"/>
        <end position="27"/>
    </location>
</feature>
<evidence type="ECO:0000313" key="3">
    <source>
        <dbReference type="EMBL" id="MSN95640.1"/>
    </source>
</evidence>
<accession>A0A6L5WF83</accession>
<dbReference type="EMBL" id="VWSJ01000001">
    <property type="protein sequence ID" value="MSN95640.1"/>
    <property type="molecule type" value="Genomic_DNA"/>
</dbReference>
<keyword evidence="4" id="KW-1185">Reference proteome</keyword>
<reference evidence="3 4" key="1">
    <citation type="submission" date="2019-09" db="EMBL/GenBank/DDBJ databases">
        <authorList>
            <person name="Silva M."/>
            <person name="Pereira G."/>
            <person name="Lopes-Da-Costa L."/>
            <person name="Silva E."/>
        </authorList>
    </citation>
    <scope>NUCLEOTIDE SEQUENCE [LARGE SCALE GENOMIC DNA]</scope>
    <source>
        <strain evidence="3 4">FMV-PI01</strain>
    </source>
</reference>
<dbReference type="CDD" id="cd07983">
    <property type="entry name" value="LPLAT_DUF374-like"/>
    <property type="match status" value="1"/>
</dbReference>
<sequence>MEKSSLKNRILMFLTKWILFCAVWLIYLTCKKTFTKTQLPPNPCVVVFWHGRLAMMSFAYRHWWLKKFKGKKQGKVIISDHKDGEIIAQVIEKFHIKAIRGSSSKGAIKALINSFKEIKNGIDVIITPDGPRGPIYSVADGAVIIAQKMELEIYALNYEASKFWKFKSWDEMILPKPFSTINFSLSKSFSVKNLSINEAKAKIQSQLFMAKANDMKFSL</sequence>
<gene>
    <name evidence="3" type="ORF">F1B92_00240</name>
</gene>
<keyword evidence="3" id="KW-0012">Acyltransferase</keyword>
<evidence type="ECO:0000259" key="2">
    <source>
        <dbReference type="Pfam" id="PF04028"/>
    </source>
</evidence>
<dbReference type="Pfam" id="PF04028">
    <property type="entry name" value="DUF374"/>
    <property type="match status" value="1"/>
</dbReference>
<keyword evidence="1" id="KW-0472">Membrane</keyword>
<organism evidence="3 4">
    <name type="scientific">Campylobacter portucalensis</name>
    <dbReference type="NCBI Taxonomy" id="2608384"/>
    <lineage>
        <taxon>Bacteria</taxon>
        <taxon>Pseudomonadati</taxon>
        <taxon>Campylobacterota</taxon>
        <taxon>Epsilonproteobacteria</taxon>
        <taxon>Campylobacterales</taxon>
        <taxon>Campylobacteraceae</taxon>
        <taxon>Campylobacter</taxon>
    </lineage>
</organism>
<keyword evidence="1" id="KW-0812">Transmembrane</keyword>
<keyword evidence="1" id="KW-1133">Transmembrane helix</keyword>
<keyword evidence="3" id="KW-0808">Transferase</keyword>
<feature type="domain" description="DUF374" evidence="2">
    <location>
        <begin position="69"/>
        <end position="134"/>
    </location>
</feature>
<proteinExistence type="predicted"/>
<dbReference type="RefSeq" id="WP_154569912.1">
    <property type="nucleotide sequence ID" value="NZ_VWSJ01000001.1"/>
</dbReference>
<comment type="caution">
    <text evidence="3">The sequence shown here is derived from an EMBL/GenBank/DDBJ whole genome shotgun (WGS) entry which is preliminary data.</text>
</comment>
<dbReference type="GO" id="GO:0016746">
    <property type="term" value="F:acyltransferase activity"/>
    <property type="evidence" value="ECO:0007669"/>
    <property type="project" value="UniProtKB-KW"/>
</dbReference>
<name>A0A6L5WF83_9BACT</name>
<protein>
    <submittedName>
        <fullName evidence="3">Lysophospholipid acyltransferase family protein</fullName>
    </submittedName>
</protein>
<evidence type="ECO:0000256" key="1">
    <source>
        <dbReference type="SAM" id="Phobius"/>
    </source>
</evidence>
<dbReference type="AlphaFoldDB" id="A0A6L5WF83"/>
<reference evidence="3 4" key="2">
    <citation type="submission" date="2020-03" db="EMBL/GenBank/DDBJ databases">
        <title>Campylobacter portucalensis sp. nov., a new species of Campylobacter isolated from the reproductive tract of bulls.</title>
        <authorList>
            <person name="Silva M.F."/>
            <person name="Pereira G."/>
            <person name="Carneiro C."/>
            <person name="Hemphill A."/>
            <person name="Mateus L."/>
            <person name="Lopes-Da-Costa L."/>
            <person name="Silva E."/>
        </authorList>
    </citation>
    <scope>NUCLEOTIDE SEQUENCE [LARGE SCALE GENOMIC DNA]</scope>
    <source>
        <strain evidence="3 4">FMV-PI01</strain>
    </source>
</reference>
<dbReference type="Proteomes" id="UP000476338">
    <property type="component" value="Unassembled WGS sequence"/>
</dbReference>
<dbReference type="InterPro" id="IPR007172">
    <property type="entry name" value="DUF374"/>
</dbReference>
<evidence type="ECO:0000313" key="4">
    <source>
        <dbReference type="Proteomes" id="UP000476338"/>
    </source>
</evidence>